<accession>A0ABS7SYA9</accession>
<dbReference type="InterPro" id="IPR008490">
    <property type="entry name" value="Transposase_InsH_N"/>
</dbReference>
<dbReference type="Pfam" id="PF05598">
    <property type="entry name" value="DUF772"/>
    <property type="match status" value="1"/>
</dbReference>
<organism evidence="2 3">
    <name type="scientific">Anaerococcus murdochii</name>
    <dbReference type="NCBI Taxonomy" id="411577"/>
    <lineage>
        <taxon>Bacteria</taxon>
        <taxon>Bacillati</taxon>
        <taxon>Bacillota</taxon>
        <taxon>Tissierellia</taxon>
        <taxon>Tissierellales</taxon>
        <taxon>Peptoniphilaceae</taxon>
        <taxon>Anaerococcus</taxon>
    </lineage>
</organism>
<dbReference type="EMBL" id="JAIPME010000002">
    <property type="protein sequence ID" value="MBZ2386523.1"/>
    <property type="molecule type" value="Genomic_DNA"/>
</dbReference>
<dbReference type="Proteomes" id="UP000734271">
    <property type="component" value="Unassembled WGS sequence"/>
</dbReference>
<reference evidence="2 3" key="1">
    <citation type="submission" date="2021-08" db="EMBL/GenBank/DDBJ databases">
        <title>FDA dAtabase for Regulatory Grade micrObial Sequences (FDA-ARGOS): Supporting development and validation of Infectious Disease Dx tests.</title>
        <authorList>
            <person name="Sproer C."/>
            <person name="Gronow S."/>
            <person name="Severitt S."/>
            <person name="Schroder I."/>
            <person name="Tallon L."/>
            <person name="Sadzewicz L."/>
            <person name="Zhao X."/>
            <person name="Boylan J."/>
            <person name="Ott S."/>
            <person name="Bowen H."/>
            <person name="Vavikolanu K."/>
            <person name="Hazen T."/>
            <person name="Aluvathingal J."/>
            <person name="Nadendla S."/>
            <person name="Lowell S."/>
            <person name="Myers T."/>
            <person name="Yan Y."/>
            <person name="Sichtig H."/>
        </authorList>
    </citation>
    <scope>NUCLEOTIDE SEQUENCE [LARGE SCALE GENOMIC DNA]</scope>
    <source>
        <strain evidence="2 3">FDAARGOS_1460</strain>
    </source>
</reference>
<protein>
    <submittedName>
        <fullName evidence="2">Transposase</fullName>
    </submittedName>
</protein>
<gene>
    <name evidence="2" type="ORF">K8P03_04330</name>
</gene>
<feature type="domain" description="Transposase InsH N-terminal" evidence="1">
    <location>
        <begin position="21"/>
        <end position="85"/>
    </location>
</feature>
<comment type="caution">
    <text evidence="2">The sequence shown here is derived from an EMBL/GenBank/DDBJ whole genome shotgun (WGS) entry which is preliminary data.</text>
</comment>
<evidence type="ECO:0000259" key="1">
    <source>
        <dbReference type="Pfam" id="PF05598"/>
    </source>
</evidence>
<name>A0ABS7SYA9_9FIRM</name>
<sequence length="86" mass="10225">MEKLTLHKNEKNNTDQIQIVSVEQLVTKEHILRKIDKYINSNFIYDLVEEKYSQTAGRSSIDPVVLIKLLILQYFFNINSMRQIIR</sequence>
<evidence type="ECO:0000313" key="2">
    <source>
        <dbReference type="EMBL" id="MBZ2386523.1"/>
    </source>
</evidence>
<keyword evidence="3" id="KW-1185">Reference proteome</keyword>
<evidence type="ECO:0000313" key="3">
    <source>
        <dbReference type="Proteomes" id="UP000734271"/>
    </source>
</evidence>
<proteinExistence type="predicted"/>